<dbReference type="NCBIfam" id="TIGR01444">
    <property type="entry name" value="fkbM_fam"/>
    <property type="match status" value="1"/>
</dbReference>
<evidence type="ECO:0000313" key="3">
    <source>
        <dbReference type="Proteomes" id="UP000238701"/>
    </source>
</evidence>
<sequence length="276" mass="30631">MKAWMRLTGEDPLQLVRIRDDAFAYADLSDGFLRLIVIDGDFETDFFRIADALLEAGGEFMDVGANHGLLSFGIARRSGGRVRFHLFEPNPKLQTSIAKSLALYPSMQVQINPMAVSDKDGTVLFDVDEQQTGASHITESGALPVPSIRLDTYIKEKHLDRVDLVKLDIEGYELTALRGAENALKTRCMKAIYFEYFEKCLVRVGPPSGLIDFLDSRDYEVCFCRVADIQTQGVSPTTTIKRGLPGHGLPLIPVRSRKIPAMTDLLALPKENLVGI</sequence>
<reference evidence="3" key="1">
    <citation type="submission" date="2018-02" db="EMBL/GenBank/DDBJ databases">
        <authorList>
            <person name="Hausmann B."/>
        </authorList>
    </citation>
    <scope>NUCLEOTIDE SEQUENCE [LARGE SCALE GENOMIC DNA]</scope>
    <source>
        <strain evidence="3">Peat soil MAG SbA1</strain>
    </source>
</reference>
<gene>
    <name evidence="2" type="ORF">SBA1_610016</name>
</gene>
<dbReference type="Pfam" id="PF05050">
    <property type="entry name" value="Methyltransf_21"/>
    <property type="match status" value="1"/>
</dbReference>
<dbReference type="InterPro" id="IPR006342">
    <property type="entry name" value="FkbM_mtfrase"/>
</dbReference>
<dbReference type="SUPFAM" id="SSF53335">
    <property type="entry name" value="S-adenosyl-L-methionine-dependent methyltransferases"/>
    <property type="match status" value="1"/>
</dbReference>
<dbReference type="PANTHER" id="PTHR34203:SF15">
    <property type="entry name" value="SLL1173 PROTEIN"/>
    <property type="match status" value="1"/>
</dbReference>
<dbReference type="Proteomes" id="UP000238701">
    <property type="component" value="Unassembled WGS sequence"/>
</dbReference>
<name>A0A2U3L1T8_9BACT</name>
<dbReference type="InterPro" id="IPR052514">
    <property type="entry name" value="SAM-dependent_MTase"/>
</dbReference>
<evidence type="ECO:0000313" key="2">
    <source>
        <dbReference type="EMBL" id="SPF45886.1"/>
    </source>
</evidence>
<feature type="domain" description="Methyltransferase FkbM" evidence="1">
    <location>
        <begin position="62"/>
        <end position="219"/>
    </location>
</feature>
<evidence type="ECO:0000259" key="1">
    <source>
        <dbReference type="Pfam" id="PF05050"/>
    </source>
</evidence>
<dbReference type="InterPro" id="IPR029063">
    <property type="entry name" value="SAM-dependent_MTases_sf"/>
</dbReference>
<organism evidence="2 3">
    <name type="scientific">Candidatus Sulfotelmatobacter kueseliae</name>
    <dbReference type="NCBI Taxonomy" id="2042962"/>
    <lineage>
        <taxon>Bacteria</taxon>
        <taxon>Pseudomonadati</taxon>
        <taxon>Acidobacteriota</taxon>
        <taxon>Terriglobia</taxon>
        <taxon>Terriglobales</taxon>
        <taxon>Candidatus Korobacteraceae</taxon>
        <taxon>Candidatus Sulfotelmatobacter</taxon>
    </lineage>
</organism>
<protein>
    <recommendedName>
        <fullName evidence="1">Methyltransferase FkbM domain-containing protein</fullName>
    </recommendedName>
</protein>
<proteinExistence type="predicted"/>
<accession>A0A2U3L1T8</accession>
<dbReference type="PANTHER" id="PTHR34203">
    <property type="entry name" value="METHYLTRANSFERASE, FKBM FAMILY PROTEIN"/>
    <property type="match status" value="1"/>
</dbReference>
<dbReference type="Gene3D" id="3.40.50.150">
    <property type="entry name" value="Vaccinia Virus protein VP39"/>
    <property type="match status" value="1"/>
</dbReference>
<dbReference type="EMBL" id="OMOD01000157">
    <property type="protein sequence ID" value="SPF45886.1"/>
    <property type="molecule type" value="Genomic_DNA"/>
</dbReference>
<dbReference type="AlphaFoldDB" id="A0A2U3L1T8"/>